<sequence>MSFTAQPGSPEFENAIFILNQPVTRYNAAKFSFKEEAVLEPIDQTAWALPIYLSDDFNLFLIFAPNYGNRWTASCAQVMIENGNQITQMSDLVPTGTGFTALSQLNKDTAVAFLAYFESLSAQHLGYWADGPQA</sequence>
<dbReference type="PATRIC" id="fig|1423726.3.peg.1043"/>
<keyword evidence="2" id="KW-1185">Reference proteome</keyword>
<dbReference type="EMBL" id="AZDA01000017">
    <property type="protein sequence ID" value="KRK40295.1"/>
    <property type="molecule type" value="Genomic_DNA"/>
</dbReference>
<evidence type="ECO:0000313" key="2">
    <source>
        <dbReference type="Proteomes" id="UP000051461"/>
    </source>
</evidence>
<reference evidence="1 2" key="1">
    <citation type="journal article" date="2015" name="Genome Announc.">
        <title>Expanding the biotechnology potential of lactobacilli through comparative genomics of 213 strains and associated genera.</title>
        <authorList>
            <person name="Sun Z."/>
            <person name="Harris H.M."/>
            <person name="McCann A."/>
            <person name="Guo C."/>
            <person name="Argimon S."/>
            <person name="Zhang W."/>
            <person name="Yang X."/>
            <person name="Jeffery I.B."/>
            <person name="Cooney J.C."/>
            <person name="Kagawa T.F."/>
            <person name="Liu W."/>
            <person name="Song Y."/>
            <person name="Salvetti E."/>
            <person name="Wrobel A."/>
            <person name="Rasinkangas P."/>
            <person name="Parkhill J."/>
            <person name="Rea M.C."/>
            <person name="O'Sullivan O."/>
            <person name="Ritari J."/>
            <person name="Douillard F.P."/>
            <person name="Paul Ross R."/>
            <person name="Yang R."/>
            <person name="Briner A.E."/>
            <person name="Felis G.E."/>
            <person name="de Vos W.M."/>
            <person name="Barrangou R."/>
            <person name="Klaenhammer T.R."/>
            <person name="Caufield P.W."/>
            <person name="Cui Y."/>
            <person name="Zhang H."/>
            <person name="O'Toole P.W."/>
        </authorList>
    </citation>
    <scope>NUCLEOTIDE SEQUENCE [LARGE SCALE GENOMIC DNA]</scope>
    <source>
        <strain evidence="1 2">DSM 20003</strain>
    </source>
</reference>
<dbReference type="OrthoDB" id="2305353at2"/>
<dbReference type="AlphaFoldDB" id="A0A0R1HB44"/>
<evidence type="ECO:0000313" key="1">
    <source>
        <dbReference type="EMBL" id="KRK40295.1"/>
    </source>
</evidence>
<accession>A0A0R1HB44</accession>
<organism evidence="1 2">
    <name type="scientific">Loigolactobacillus bifermentans DSM 20003</name>
    <dbReference type="NCBI Taxonomy" id="1423726"/>
    <lineage>
        <taxon>Bacteria</taxon>
        <taxon>Bacillati</taxon>
        <taxon>Bacillota</taxon>
        <taxon>Bacilli</taxon>
        <taxon>Lactobacillales</taxon>
        <taxon>Lactobacillaceae</taxon>
        <taxon>Loigolactobacillus</taxon>
    </lineage>
</organism>
<name>A0A0R1HB44_9LACO</name>
<gene>
    <name evidence="1" type="ORF">FC07_GL001009</name>
</gene>
<dbReference type="RefSeq" id="WP_057903677.1">
    <property type="nucleotide sequence ID" value="NZ_AZDA01000017.1"/>
</dbReference>
<protein>
    <submittedName>
        <fullName evidence="1">Uncharacterized protein</fullName>
    </submittedName>
</protein>
<proteinExistence type="predicted"/>
<dbReference type="Proteomes" id="UP000051461">
    <property type="component" value="Unassembled WGS sequence"/>
</dbReference>
<dbReference type="STRING" id="1423726.FC07_GL001009"/>
<comment type="caution">
    <text evidence="1">The sequence shown here is derived from an EMBL/GenBank/DDBJ whole genome shotgun (WGS) entry which is preliminary data.</text>
</comment>